<organism evidence="1 2">
    <name type="scientific">Laceyella putida</name>
    <dbReference type="NCBI Taxonomy" id="110101"/>
    <lineage>
        <taxon>Bacteria</taxon>
        <taxon>Bacillati</taxon>
        <taxon>Bacillota</taxon>
        <taxon>Bacilli</taxon>
        <taxon>Bacillales</taxon>
        <taxon>Thermoactinomycetaceae</taxon>
        <taxon>Laceyella</taxon>
    </lineage>
</organism>
<gene>
    <name evidence="1" type="ORF">ACFQNG_00430</name>
</gene>
<protein>
    <submittedName>
        <fullName evidence="1">IMEF encapsulin system ferritin-like cargo protein</fullName>
    </submittedName>
</protein>
<keyword evidence="2" id="KW-1185">Reference proteome</keyword>
<reference evidence="2" key="1">
    <citation type="journal article" date="2019" name="Int. J. Syst. Evol. Microbiol.">
        <title>The Global Catalogue of Microorganisms (GCM) 10K type strain sequencing project: providing services to taxonomists for standard genome sequencing and annotation.</title>
        <authorList>
            <consortium name="The Broad Institute Genomics Platform"/>
            <consortium name="The Broad Institute Genome Sequencing Center for Infectious Disease"/>
            <person name="Wu L."/>
            <person name="Ma J."/>
        </authorList>
    </citation>
    <scope>NUCLEOTIDE SEQUENCE [LARGE SCALE GENOMIC DNA]</scope>
    <source>
        <strain evidence="2">CGMCC 1.12942</strain>
    </source>
</reference>
<dbReference type="Pfam" id="PF24309">
    <property type="entry name" value="IMEF_Flp"/>
    <property type="match status" value="1"/>
</dbReference>
<evidence type="ECO:0000313" key="1">
    <source>
        <dbReference type="EMBL" id="MFC7439636.1"/>
    </source>
</evidence>
<dbReference type="InterPro" id="IPR030909">
    <property type="entry name" value="IMEF_cargo"/>
</dbReference>
<dbReference type="Proteomes" id="UP001596500">
    <property type="component" value="Unassembled WGS sequence"/>
</dbReference>
<proteinExistence type="predicted"/>
<comment type="caution">
    <text evidence="1">The sequence shown here is derived from an EMBL/GenBank/DDBJ whole genome shotgun (WGS) entry which is preliminary data.</text>
</comment>
<accession>A0ABW2RF89</accession>
<dbReference type="NCBIfam" id="TIGR04536">
    <property type="entry name" value="geobac_encap"/>
    <property type="match status" value="1"/>
</dbReference>
<dbReference type="RefSeq" id="WP_379862819.1">
    <property type="nucleotide sequence ID" value="NZ_JBHTBW010000002.1"/>
</dbReference>
<evidence type="ECO:0000313" key="2">
    <source>
        <dbReference type="Proteomes" id="UP001596500"/>
    </source>
</evidence>
<name>A0ABW2RF89_9BACL</name>
<dbReference type="EMBL" id="JBHTBW010000002">
    <property type="protein sequence ID" value="MFC7439636.1"/>
    <property type="molecule type" value="Genomic_DNA"/>
</dbReference>
<sequence>MEREEDTLEERFLNLKDIFNRTNEALVDFMKILEPAIEGAKDDHEKLYFHHIYEEEEHRSDRLQELLPKLESFLENPGMQQTSNAEFIHVLQDISLEKFGLHNFLEHLDLALFQFKDTEHFNKLQQLREMTFEDYQETKRILQALNEQFDGAASKGGSIPTDEKEDVSEGLKIEMYTDDAALTNRPIPLHTPTQIKKRGFTVGSLKK</sequence>